<dbReference type="STRING" id="105231.A0A1Y1IAW3"/>
<evidence type="ECO:0000256" key="6">
    <source>
        <dbReference type="ARBA" id="ARBA00023053"/>
    </source>
</evidence>
<evidence type="ECO:0000256" key="13">
    <source>
        <dbReference type="SAM" id="Phobius"/>
    </source>
</evidence>
<dbReference type="Proteomes" id="UP000054558">
    <property type="component" value="Unassembled WGS sequence"/>
</dbReference>
<feature type="compositionally biased region" description="Basic and acidic residues" evidence="12">
    <location>
        <begin position="905"/>
        <end position="916"/>
    </location>
</feature>
<dbReference type="InterPro" id="IPR000595">
    <property type="entry name" value="cNMP-bd_dom"/>
</dbReference>
<gene>
    <name evidence="15" type="ORF">KFL_002970070</name>
</gene>
<dbReference type="SUPFAM" id="SSF51206">
    <property type="entry name" value="cAMP-binding domain-like"/>
    <property type="match status" value="1"/>
</dbReference>
<dbReference type="InterPro" id="IPR014710">
    <property type="entry name" value="RmlC-like_jellyroll"/>
</dbReference>
<dbReference type="PANTHER" id="PTHR10110">
    <property type="entry name" value="SODIUM/HYDROGEN EXCHANGER"/>
    <property type="match status" value="1"/>
</dbReference>
<dbReference type="Gene3D" id="2.60.120.10">
    <property type="entry name" value="Jelly Rolls"/>
    <property type="match status" value="1"/>
</dbReference>
<dbReference type="EMBL" id="DF237246">
    <property type="protein sequence ID" value="GAQ86569.1"/>
    <property type="molecule type" value="Genomic_DNA"/>
</dbReference>
<feature type="transmembrane region" description="Helical" evidence="13">
    <location>
        <begin position="130"/>
        <end position="148"/>
    </location>
</feature>
<keyword evidence="2" id="KW-0813">Transport</keyword>
<dbReference type="GO" id="GO:0071805">
    <property type="term" value="P:potassium ion transmembrane transport"/>
    <property type="evidence" value="ECO:0000318"/>
    <property type="project" value="GO_Central"/>
</dbReference>
<evidence type="ECO:0000313" key="15">
    <source>
        <dbReference type="EMBL" id="GAQ86569.1"/>
    </source>
</evidence>
<evidence type="ECO:0000256" key="11">
    <source>
        <dbReference type="ARBA" id="ARBA00047912"/>
    </source>
</evidence>
<dbReference type="GO" id="GO:0005886">
    <property type="term" value="C:plasma membrane"/>
    <property type="evidence" value="ECO:0000318"/>
    <property type="project" value="GO_Central"/>
</dbReference>
<evidence type="ECO:0000256" key="7">
    <source>
        <dbReference type="ARBA" id="ARBA00023065"/>
    </source>
</evidence>
<dbReference type="InterPro" id="IPR006153">
    <property type="entry name" value="Cation/H_exchanger_TM"/>
</dbReference>
<keyword evidence="9" id="KW-0739">Sodium transport</keyword>
<dbReference type="InterPro" id="IPR018422">
    <property type="entry name" value="Cation/H_exchanger_CPA1"/>
</dbReference>
<feature type="transmembrane region" description="Helical" evidence="13">
    <location>
        <begin position="304"/>
        <end position="327"/>
    </location>
</feature>
<reference evidence="15 16" key="1">
    <citation type="journal article" date="2014" name="Nat. Commun.">
        <title>Klebsormidium flaccidum genome reveals primary factors for plant terrestrial adaptation.</title>
        <authorList>
            <person name="Hori K."/>
            <person name="Maruyama F."/>
            <person name="Fujisawa T."/>
            <person name="Togashi T."/>
            <person name="Yamamoto N."/>
            <person name="Seo M."/>
            <person name="Sato S."/>
            <person name="Yamada T."/>
            <person name="Mori H."/>
            <person name="Tajima N."/>
            <person name="Moriyama T."/>
            <person name="Ikeuchi M."/>
            <person name="Watanabe M."/>
            <person name="Wada H."/>
            <person name="Kobayashi K."/>
            <person name="Saito M."/>
            <person name="Masuda T."/>
            <person name="Sasaki-Sekimoto Y."/>
            <person name="Mashiguchi K."/>
            <person name="Awai K."/>
            <person name="Shimojima M."/>
            <person name="Masuda S."/>
            <person name="Iwai M."/>
            <person name="Nobusawa T."/>
            <person name="Narise T."/>
            <person name="Kondo S."/>
            <person name="Saito H."/>
            <person name="Sato R."/>
            <person name="Murakawa M."/>
            <person name="Ihara Y."/>
            <person name="Oshima-Yamada Y."/>
            <person name="Ohtaka K."/>
            <person name="Satoh M."/>
            <person name="Sonobe K."/>
            <person name="Ishii M."/>
            <person name="Ohtani R."/>
            <person name="Kanamori-Sato M."/>
            <person name="Honoki R."/>
            <person name="Miyazaki D."/>
            <person name="Mochizuki H."/>
            <person name="Umetsu J."/>
            <person name="Higashi K."/>
            <person name="Shibata D."/>
            <person name="Kamiya Y."/>
            <person name="Sato N."/>
            <person name="Nakamura Y."/>
            <person name="Tabata S."/>
            <person name="Ida S."/>
            <person name="Kurokawa K."/>
            <person name="Ohta H."/>
        </authorList>
    </citation>
    <scope>NUCLEOTIDE SEQUENCE [LARGE SCALE GENOMIC DNA]</scope>
    <source>
        <strain evidence="15 16">NIES-2285</strain>
    </source>
</reference>
<keyword evidence="5 13" id="KW-1133">Transmembrane helix</keyword>
<dbReference type="PROSITE" id="PS50042">
    <property type="entry name" value="CNMP_BINDING_3"/>
    <property type="match status" value="1"/>
</dbReference>
<evidence type="ECO:0000256" key="1">
    <source>
        <dbReference type="ARBA" id="ARBA00004651"/>
    </source>
</evidence>
<keyword evidence="8 13" id="KW-0472">Membrane</keyword>
<dbReference type="GO" id="GO:0051453">
    <property type="term" value="P:regulation of intracellular pH"/>
    <property type="evidence" value="ECO:0000318"/>
    <property type="project" value="GO_Central"/>
</dbReference>
<evidence type="ECO:0000256" key="12">
    <source>
        <dbReference type="SAM" id="MobiDB-lite"/>
    </source>
</evidence>
<evidence type="ECO:0000256" key="4">
    <source>
        <dbReference type="ARBA" id="ARBA00022692"/>
    </source>
</evidence>
<dbReference type="OMA" id="KRTSMMD"/>
<feature type="transmembrane region" description="Helical" evidence="13">
    <location>
        <begin position="154"/>
        <end position="177"/>
    </location>
</feature>
<evidence type="ECO:0000256" key="8">
    <source>
        <dbReference type="ARBA" id="ARBA00023136"/>
    </source>
</evidence>
<feature type="transmembrane region" description="Helical" evidence="13">
    <location>
        <begin position="189"/>
        <end position="210"/>
    </location>
</feature>
<feature type="region of interest" description="Disordered" evidence="12">
    <location>
        <begin position="968"/>
        <end position="993"/>
    </location>
</feature>
<keyword evidence="3" id="KW-1003">Cell membrane</keyword>
<feature type="transmembrane region" description="Helical" evidence="13">
    <location>
        <begin position="100"/>
        <end position="123"/>
    </location>
</feature>
<evidence type="ECO:0000313" key="16">
    <source>
        <dbReference type="Proteomes" id="UP000054558"/>
    </source>
</evidence>
<feature type="transmembrane region" description="Helical" evidence="13">
    <location>
        <begin position="222"/>
        <end position="247"/>
    </location>
</feature>
<evidence type="ECO:0000256" key="3">
    <source>
        <dbReference type="ARBA" id="ARBA00022475"/>
    </source>
</evidence>
<name>A0A1Y1IAW3_KLENI</name>
<accession>A0A1Y1IAW3</accession>
<dbReference type="GO" id="GO:0098719">
    <property type="term" value="P:sodium ion import across plasma membrane"/>
    <property type="evidence" value="ECO:0000318"/>
    <property type="project" value="GO_Central"/>
</dbReference>
<organism evidence="15 16">
    <name type="scientific">Klebsormidium nitens</name>
    <name type="common">Green alga</name>
    <name type="synonym">Ulothrix nitens</name>
    <dbReference type="NCBI Taxonomy" id="105231"/>
    <lineage>
        <taxon>Eukaryota</taxon>
        <taxon>Viridiplantae</taxon>
        <taxon>Streptophyta</taxon>
        <taxon>Klebsormidiophyceae</taxon>
        <taxon>Klebsormidiales</taxon>
        <taxon>Klebsormidiaceae</taxon>
        <taxon>Klebsormidium</taxon>
    </lineage>
</organism>
<feature type="transmembrane region" description="Helical" evidence="13">
    <location>
        <begin position="27"/>
        <end position="50"/>
    </location>
</feature>
<dbReference type="GO" id="GO:0015385">
    <property type="term" value="F:sodium:proton antiporter activity"/>
    <property type="evidence" value="ECO:0000318"/>
    <property type="project" value="GO_Central"/>
</dbReference>
<comment type="catalytic activity">
    <reaction evidence="11">
        <text>K(+)(in) + H(+)(out) = K(+)(out) + H(+)(in)</text>
        <dbReference type="Rhea" id="RHEA:29467"/>
        <dbReference type="ChEBI" id="CHEBI:15378"/>
        <dbReference type="ChEBI" id="CHEBI:29103"/>
    </reaction>
</comment>
<dbReference type="PANTHER" id="PTHR10110:SF86">
    <property type="entry name" value="SODIUM_HYDROGEN EXCHANGER 7"/>
    <property type="match status" value="1"/>
</dbReference>
<keyword evidence="16" id="KW-1185">Reference proteome</keyword>
<dbReference type="SMART" id="SM00100">
    <property type="entry name" value="cNMP"/>
    <property type="match status" value="1"/>
</dbReference>
<dbReference type="AlphaFoldDB" id="A0A1Y1IAW3"/>
<dbReference type="CDD" id="cd00038">
    <property type="entry name" value="CAP_ED"/>
    <property type="match status" value="1"/>
</dbReference>
<feature type="domain" description="Cyclic nucleotide-binding" evidence="14">
    <location>
        <begin position="627"/>
        <end position="736"/>
    </location>
</feature>
<evidence type="ECO:0000259" key="14">
    <source>
        <dbReference type="PROSITE" id="PS50042"/>
    </source>
</evidence>
<dbReference type="Gene3D" id="6.10.140.1330">
    <property type="match status" value="1"/>
</dbReference>
<evidence type="ECO:0000256" key="5">
    <source>
        <dbReference type="ARBA" id="ARBA00022989"/>
    </source>
</evidence>
<proteinExistence type="predicted"/>
<dbReference type="Pfam" id="PF00999">
    <property type="entry name" value="Na_H_Exchanger"/>
    <property type="match status" value="1"/>
</dbReference>
<comment type="subcellular location">
    <subcellularLocation>
        <location evidence="1">Cell membrane</location>
        <topology evidence="1">Multi-pass membrane protein</topology>
    </subcellularLocation>
</comment>
<dbReference type="GO" id="GO:0015386">
    <property type="term" value="F:potassium:proton antiporter activity"/>
    <property type="evidence" value="ECO:0000318"/>
    <property type="project" value="GO_Central"/>
</dbReference>
<feature type="region of interest" description="Disordered" evidence="12">
    <location>
        <begin position="891"/>
        <end position="926"/>
    </location>
</feature>
<keyword evidence="4 13" id="KW-0812">Transmembrane</keyword>
<evidence type="ECO:0000256" key="9">
    <source>
        <dbReference type="ARBA" id="ARBA00023201"/>
    </source>
</evidence>
<dbReference type="OrthoDB" id="441412at2759"/>
<protein>
    <submittedName>
        <fullName evidence="15">Na+/H+ antiporter</fullName>
    </submittedName>
</protein>
<evidence type="ECO:0000256" key="2">
    <source>
        <dbReference type="ARBA" id="ARBA00022448"/>
    </source>
</evidence>
<dbReference type="InterPro" id="IPR018490">
    <property type="entry name" value="cNMP-bd_dom_sf"/>
</dbReference>
<comment type="catalytic activity">
    <reaction evidence="10">
        <text>Na(+)(in) + H(+)(out) = Na(+)(out) + H(+)(in)</text>
        <dbReference type="Rhea" id="RHEA:29419"/>
        <dbReference type="ChEBI" id="CHEBI:15378"/>
        <dbReference type="ChEBI" id="CHEBI:29101"/>
    </reaction>
</comment>
<keyword evidence="7" id="KW-0406">Ion transport</keyword>
<sequence>MSLLAGPGVLVNTFVLGAALKFCFPYSWSWGLSLTLGGLLSATDPVAVVALLKELGASKKLNTIIEGESLINDGTAIVVFRLFYRIVFGSKFNFVNTIVYFMQISFGGVAMGIAFGLVAIMWLGFVFNDTLIEITITVSAAYMVYFTSEQNAGVSGVIGVMFLGIFFAAVGNTAFTGEHKKSLHHFWEMVAYMANTLIFILSGVIIAEVILRNTESIDARDWVYLIVLYLFVQLARVVVVGLSYPLLKYWGYGIDWKKATVMTWAGLRGAVALTLALTVNSDDGPHIDAHGIDQTVSAKDRARVVFLTGGVVFLTLVINGSTSQWLLSALGLDRLTESKLRILGYAQQEMRSLELQSYVEVGEDDEELGPAHWASVQNFVTNLRKGETEEPSDPFGPVISDETTEMHRMRLRDVRARFLRGVQAAYWDQLDEGRLSQVETRILIESIECGLDSDTELCDWAELRPYVQVPPWLRFLQSIQHNNSYVNALVKRLVVGSLEQACALAAGYLRAHHRAREQLKHFLHDDELAAEVIKESAWFSKEPHMFLEEVAHTFPQVLTTVKTRQVAFHVLGDLMSYIEDLDTAGLVDSKEIERLQNVIRLDLKKLKRAPRLIRPQQPTGLLQSTPLGSHVPPQFETMVRKDGEERTFPKGAPVYREGSEGNEVFVVASGHVKVYSADGVSNLVGGRRVPQFVLGAGAILGLYEALTGNRAKLTSVAADSVCTCYIVDRTLLAEMVSTDVDVTQFLWKESAVLLSRLVLPRAVAHMSLQEIRKMILENGRLKLFGPEEPVYIRYDEVLVLLEGRLRNTEGSSLVAPLGLDPDVSSLLAGPLDTVRLKAELEYVAEVLTRVLFIPVGINRGFSQSQYPLPTETAKALGVSAVSFADYQVAAKPGPDGPVDSQEALSDGREASKDAPAERAASAVLTSKASAGNVNPAKFTRQFTRLPSGRNMRPLADLGVTMPMEPVPVRGRSAAPLPADHGGAEDSKDAFDDLEAIVVDG</sequence>
<keyword evidence="6" id="KW-0915">Sodium</keyword>
<dbReference type="Pfam" id="PF00027">
    <property type="entry name" value="cNMP_binding"/>
    <property type="match status" value="1"/>
</dbReference>
<feature type="compositionally biased region" description="Basic and acidic residues" evidence="12">
    <location>
        <begin position="981"/>
        <end position="990"/>
    </location>
</feature>
<evidence type="ECO:0000256" key="10">
    <source>
        <dbReference type="ARBA" id="ARBA00047524"/>
    </source>
</evidence>